<evidence type="ECO:0000313" key="1">
    <source>
        <dbReference type="EMBL" id="VDP00539.1"/>
    </source>
</evidence>
<protein>
    <submittedName>
        <fullName evidence="1">Uncharacterized protein</fullName>
    </submittedName>
</protein>
<proteinExistence type="predicted"/>
<reference evidence="1" key="1">
    <citation type="submission" date="2018-11" db="EMBL/GenBank/DDBJ databases">
        <authorList>
            <consortium name="Pathogen Informatics"/>
        </authorList>
    </citation>
    <scope>NUCLEOTIDE SEQUENCE [LARGE SCALE GENOMIC DNA]</scope>
</reference>
<dbReference type="EMBL" id="UZAH01028493">
    <property type="protein sequence ID" value="VDP00539.1"/>
    <property type="molecule type" value="Genomic_DNA"/>
</dbReference>
<organism evidence="1">
    <name type="scientific">Heligmosomoides polygyrus</name>
    <name type="common">Parasitic roundworm</name>
    <dbReference type="NCBI Taxonomy" id="6339"/>
    <lineage>
        <taxon>Eukaryota</taxon>
        <taxon>Metazoa</taxon>
        <taxon>Ecdysozoa</taxon>
        <taxon>Nematoda</taxon>
        <taxon>Chromadorea</taxon>
        <taxon>Rhabditida</taxon>
        <taxon>Rhabditina</taxon>
        <taxon>Rhabditomorpha</taxon>
        <taxon>Strongyloidea</taxon>
        <taxon>Heligmosomidae</taxon>
        <taxon>Heligmosomoides</taxon>
    </lineage>
</organism>
<dbReference type="OrthoDB" id="5864411at2759"/>
<accession>A0A3P8DIL5</accession>
<dbReference type="AlphaFoldDB" id="A0A3P8DIL5"/>
<name>A0A3P8DIL5_HELPZ</name>
<gene>
    <name evidence="1" type="ORF">HPBE_LOCUS14711</name>
</gene>
<sequence length="60" mass="6893">MGKGFQNLWLSSFRAHSVGFLLVLHAIEARLSEVLRAGERLGISPEEVLQDLRYRNQVRK</sequence>